<dbReference type="FunFam" id="3.40.50.720:FF:000312">
    <property type="entry name" value="(+)-neomenthol dehydrogenase"/>
    <property type="match status" value="1"/>
</dbReference>
<evidence type="ECO:0000256" key="4">
    <source>
        <dbReference type="RuleBase" id="RU000363"/>
    </source>
</evidence>
<dbReference type="PRINTS" id="PR00080">
    <property type="entry name" value="SDRFAMILY"/>
</dbReference>
<evidence type="ECO:0000313" key="7">
    <source>
        <dbReference type="Proteomes" id="UP001279734"/>
    </source>
</evidence>
<accession>A0AAD3P9W9</accession>
<dbReference type="PANTHER" id="PTHR43490">
    <property type="entry name" value="(+)-NEOMENTHOL DEHYDROGENASE"/>
    <property type="match status" value="1"/>
</dbReference>
<keyword evidence="3 5" id="KW-0560">Oxidoreductase</keyword>
<dbReference type="Pfam" id="PF00106">
    <property type="entry name" value="adh_short"/>
    <property type="match status" value="1"/>
</dbReference>
<dbReference type="GO" id="GO:0016020">
    <property type="term" value="C:membrane"/>
    <property type="evidence" value="ECO:0007669"/>
    <property type="project" value="TreeGrafter"/>
</dbReference>
<dbReference type="PANTHER" id="PTHR43490:SF98">
    <property type="entry name" value="OS02G0640600 PROTEIN"/>
    <property type="match status" value="1"/>
</dbReference>
<organism evidence="6 7">
    <name type="scientific">Nepenthes gracilis</name>
    <name type="common">Slender pitcher plant</name>
    <dbReference type="NCBI Taxonomy" id="150966"/>
    <lineage>
        <taxon>Eukaryota</taxon>
        <taxon>Viridiplantae</taxon>
        <taxon>Streptophyta</taxon>
        <taxon>Embryophyta</taxon>
        <taxon>Tracheophyta</taxon>
        <taxon>Spermatophyta</taxon>
        <taxon>Magnoliopsida</taxon>
        <taxon>eudicotyledons</taxon>
        <taxon>Gunneridae</taxon>
        <taxon>Pentapetalae</taxon>
        <taxon>Caryophyllales</taxon>
        <taxon>Nepenthaceae</taxon>
        <taxon>Nepenthes</taxon>
    </lineage>
</organism>
<evidence type="ECO:0000256" key="1">
    <source>
        <dbReference type="ARBA" id="ARBA00006484"/>
    </source>
</evidence>
<dbReference type="InterPro" id="IPR036291">
    <property type="entry name" value="NAD(P)-bd_dom_sf"/>
</dbReference>
<dbReference type="EMBL" id="BSYO01000002">
    <property type="protein sequence ID" value="GMH00532.1"/>
    <property type="molecule type" value="Genomic_DNA"/>
</dbReference>
<dbReference type="Gene3D" id="3.40.50.720">
    <property type="entry name" value="NAD(P)-binding Rossmann-like Domain"/>
    <property type="match status" value="1"/>
</dbReference>
<keyword evidence="2 5" id="KW-0521">NADP</keyword>
<dbReference type="InterPro" id="IPR045313">
    <property type="entry name" value="CBR1-like"/>
</dbReference>
<comment type="caution">
    <text evidence="6">The sequence shown here is derived from an EMBL/GenBank/DDBJ whole genome shotgun (WGS) entry which is preliminary data.</text>
</comment>
<dbReference type="PROSITE" id="PS00061">
    <property type="entry name" value="ADH_SHORT"/>
    <property type="match status" value="1"/>
</dbReference>
<protein>
    <recommendedName>
        <fullName evidence="5">Short-chain dehydrogenase/reductase</fullName>
        <ecNumber evidence="5">1.1.1.-</ecNumber>
    </recommendedName>
</protein>
<dbReference type="EC" id="1.1.1.-" evidence="5"/>
<evidence type="ECO:0000256" key="5">
    <source>
        <dbReference type="RuleBase" id="RU369024"/>
    </source>
</evidence>
<name>A0AAD3P9W9_NEPGR</name>
<evidence type="ECO:0000256" key="3">
    <source>
        <dbReference type="ARBA" id="ARBA00023002"/>
    </source>
</evidence>
<evidence type="ECO:0000256" key="2">
    <source>
        <dbReference type="ARBA" id="ARBA00022857"/>
    </source>
</evidence>
<dbReference type="SUPFAM" id="SSF51735">
    <property type="entry name" value="NAD(P)-binding Rossmann-fold domains"/>
    <property type="match status" value="1"/>
</dbReference>
<dbReference type="AlphaFoldDB" id="A0AAD3P9W9"/>
<proteinExistence type="inferred from homology"/>
<dbReference type="InterPro" id="IPR020904">
    <property type="entry name" value="Sc_DH/Rdtase_CS"/>
</dbReference>
<dbReference type="Pfam" id="PF13561">
    <property type="entry name" value="adh_short_C2"/>
    <property type="match status" value="1"/>
</dbReference>
<comment type="similarity">
    <text evidence="1 4">Belongs to the short-chain dehydrogenases/reductases (SDR) family.</text>
</comment>
<dbReference type="InterPro" id="IPR002347">
    <property type="entry name" value="SDR_fam"/>
</dbReference>
<evidence type="ECO:0000313" key="6">
    <source>
        <dbReference type="EMBL" id="GMH00532.1"/>
    </source>
</evidence>
<dbReference type="PRINTS" id="PR00081">
    <property type="entry name" value="GDHRDH"/>
</dbReference>
<dbReference type="Proteomes" id="UP001279734">
    <property type="component" value="Unassembled WGS sequence"/>
</dbReference>
<dbReference type="GO" id="GO:0016616">
    <property type="term" value="F:oxidoreductase activity, acting on the CH-OH group of donors, NAD or NADP as acceptor"/>
    <property type="evidence" value="ECO:0007669"/>
    <property type="project" value="InterPro"/>
</dbReference>
<gene>
    <name evidence="6" type="ORF">Nepgr_002371</name>
</gene>
<dbReference type="CDD" id="cd05324">
    <property type="entry name" value="carb_red_PTCR-like_SDR_c"/>
    <property type="match status" value="1"/>
</dbReference>
<sequence>MWFTLKHVREVRFFLPYPPSIVGNLTSQSFRPMSEYSAFLSTTRYAVVTGANKGIGLGICRQLASHGVIVVLTARDQKKGLEALENFKNYGFSDHISFHQLDVTDSESIASLVDFIKSKFGKLDILVNNAAISGVQIDGDAYKAVGYARSDVNYDEIIAQSYEMTEECIDTNYYGVKRMTEAFLPLLNCSDSARIVNVSSSMGKLKSIQNEWARGILNDAERLTEERVDEVIKEFLKDFKEGSFAAKGWPAFLSAYTVSKAALNAYTRVMAVEHPAIRINSVCPGFVKTDLNRNAGILSVEEGAESPVRLALMPDGGPSGLFFVRKEVSSF</sequence>
<reference evidence="6" key="1">
    <citation type="submission" date="2023-05" db="EMBL/GenBank/DDBJ databases">
        <title>Nepenthes gracilis genome sequencing.</title>
        <authorList>
            <person name="Fukushima K."/>
        </authorList>
    </citation>
    <scope>NUCLEOTIDE SEQUENCE</scope>
    <source>
        <strain evidence="6">SING2019-196</strain>
    </source>
</reference>
<keyword evidence="7" id="KW-1185">Reference proteome</keyword>